<sequence length="213" mass="23618">MKVALVFLPFLLLLLPVSMMPFDSDNWMSADLEALKQKVSSLERENKGEQRFLFPDHRLKRSNLTQECFCSFSALKVAFSASLLAEGSGSIGPYATFVGLVFRHVITNVGDAYNSHTGIFTAPVAGVYRFEWYIGVQSKKQTAVALVKNNQRVFTALEGEEDGSSTSFSSASNAATLLLNAGDVIFVRLWPKYVVFDNENHLCTFSGHLLFPM</sequence>
<reference evidence="6" key="2">
    <citation type="submission" date="2025-09" db="UniProtKB">
        <authorList>
            <consortium name="Ensembl"/>
        </authorList>
    </citation>
    <scope>IDENTIFICATION</scope>
</reference>
<keyword evidence="3 4" id="KW-0732">Signal</keyword>
<keyword evidence="2" id="KW-0964">Secreted</keyword>
<evidence type="ECO:0000256" key="2">
    <source>
        <dbReference type="ARBA" id="ARBA00022525"/>
    </source>
</evidence>
<dbReference type="InterPro" id="IPR050822">
    <property type="entry name" value="Cerebellin_Synaptic_Org"/>
</dbReference>
<dbReference type="PRINTS" id="PR00007">
    <property type="entry name" value="COMPLEMNTC1Q"/>
</dbReference>
<dbReference type="Pfam" id="PF00386">
    <property type="entry name" value="C1q"/>
    <property type="match status" value="1"/>
</dbReference>
<dbReference type="SUPFAM" id="SSF49842">
    <property type="entry name" value="TNF-like"/>
    <property type="match status" value="1"/>
</dbReference>
<dbReference type="GeneTree" id="ENSGT00950000183116"/>
<dbReference type="PROSITE" id="PS50871">
    <property type="entry name" value="C1Q"/>
    <property type="match status" value="1"/>
</dbReference>
<evidence type="ECO:0000259" key="5">
    <source>
        <dbReference type="PROSITE" id="PS50871"/>
    </source>
</evidence>
<dbReference type="AlphaFoldDB" id="A0A3Q2Q465"/>
<comment type="subcellular location">
    <subcellularLocation>
        <location evidence="1">Secreted</location>
    </subcellularLocation>
</comment>
<feature type="domain" description="C1q" evidence="5">
    <location>
        <begin position="72"/>
        <end position="213"/>
    </location>
</feature>
<feature type="chain" id="PRO_5018637820" evidence="4">
    <location>
        <begin position="20"/>
        <end position="213"/>
    </location>
</feature>
<dbReference type="Gene3D" id="2.60.120.40">
    <property type="match status" value="1"/>
</dbReference>
<dbReference type="SMART" id="SM00110">
    <property type="entry name" value="C1Q"/>
    <property type="match status" value="1"/>
</dbReference>
<protein>
    <submittedName>
        <fullName evidence="6">Cerebellin 10</fullName>
    </submittedName>
</protein>
<organism evidence="6 7">
    <name type="scientific">Fundulus heteroclitus</name>
    <name type="common">Killifish</name>
    <name type="synonym">Mummichog</name>
    <dbReference type="NCBI Taxonomy" id="8078"/>
    <lineage>
        <taxon>Eukaryota</taxon>
        <taxon>Metazoa</taxon>
        <taxon>Chordata</taxon>
        <taxon>Craniata</taxon>
        <taxon>Vertebrata</taxon>
        <taxon>Euteleostomi</taxon>
        <taxon>Actinopterygii</taxon>
        <taxon>Neopterygii</taxon>
        <taxon>Teleostei</taxon>
        <taxon>Neoteleostei</taxon>
        <taxon>Acanthomorphata</taxon>
        <taxon>Ovalentaria</taxon>
        <taxon>Atherinomorphae</taxon>
        <taxon>Cyprinodontiformes</taxon>
        <taxon>Fundulidae</taxon>
        <taxon>Fundulus</taxon>
    </lineage>
</organism>
<evidence type="ECO:0000256" key="4">
    <source>
        <dbReference type="SAM" id="SignalP"/>
    </source>
</evidence>
<dbReference type="Ensembl" id="ENSFHET00000035363.1">
    <property type="protein sequence ID" value="ENSFHEP00000020784.1"/>
    <property type="gene ID" value="ENSFHEG00000022738.1"/>
</dbReference>
<name>A0A3Q2Q465_FUNHE</name>
<evidence type="ECO:0000313" key="6">
    <source>
        <dbReference type="Ensembl" id="ENSFHEP00000020784.1"/>
    </source>
</evidence>
<feature type="signal peptide" evidence="4">
    <location>
        <begin position="1"/>
        <end position="19"/>
    </location>
</feature>
<proteinExistence type="predicted"/>
<dbReference type="PANTHER" id="PTHR22923:SF102">
    <property type="entry name" value="CEREBELLIN 13-RELATED"/>
    <property type="match status" value="1"/>
</dbReference>
<dbReference type="GO" id="GO:0005576">
    <property type="term" value="C:extracellular region"/>
    <property type="evidence" value="ECO:0007669"/>
    <property type="project" value="UniProtKB-SubCell"/>
</dbReference>
<dbReference type="Proteomes" id="UP000265000">
    <property type="component" value="Unplaced"/>
</dbReference>
<accession>A0A3Q2Q465</accession>
<dbReference type="InterPro" id="IPR008983">
    <property type="entry name" value="Tumour_necrosis_fac-like_dom"/>
</dbReference>
<reference evidence="6" key="1">
    <citation type="submission" date="2025-08" db="UniProtKB">
        <authorList>
            <consortium name="Ensembl"/>
        </authorList>
    </citation>
    <scope>IDENTIFICATION</scope>
</reference>
<evidence type="ECO:0000313" key="7">
    <source>
        <dbReference type="Proteomes" id="UP000265000"/>
    </source>
</evidence>
<evidence type="ECO:0000256" key="3">
    <source>
        <dbReference type="ARBA" id="ARBA00022729"/>
    </source>
</evidence>
<dbReference type="PANTHER" id="PTHR22923">
    <property type="entry name" value="CEREBELLIN-RELATED"/>
    <property type="match status" value="1"/>
</dbReference>
<evidence type="ECO:0000256" key="1">
    <source>
        <dbReference type="ARBA" id="ARBA00004613"/>
    </source>
</evidence>
<dbReference type="InterPro" id="IPR001073">
    <property type="entry name" value="C1q_dom"/>
</dbReference>
<keyword evidence="7" id="KW-1185">Reference proteome</keyword>